<evidence type="ECO:0000256" key="3">
    <source>
        <dbReference type="ARBA" id="ARBA00022603"/>
    </source>
</evidence>
<dbReference type="PANTHER" id="PTHR11727">
    <property type="entry name" value="DIMETHYLADENOSINE TRANSFERASE"/>
    <property type="match status" value="1"/>
</dbReference>
<keyword evidence="4 7" id="KW-0808">Transferase</keyword>
<dbReference type="SMART" id="SM00650">
    <property type="entry name" value="rADc"/>
    <property type="match status" value="1"/>
</dbReference>
<dbReference type="InterPro" id="IPR011530">
    <property type="entry name" value="rRNA_adenine_dimethylase"/>
</dbReference>
<organism evidence="10 11">
    <name type="scientific">Herpetosiphon geysericola</name>
    <dbReference type="NCBI Taxonomy" id="70996"/>
    <lineage>
        <taxon>Bacteria</taxon>
        <taxon>Bacillati</taxon>
        <taxon>Chloroflexota</taxon>
        <taxon>Chloroflexia</taxon>
        <taxon>Herpetosiphonales</taxon>
        <taxon>Herpetosiphonaceae</taxon>
        <taxon>Herpetosiphon</taxon>
    </lineage>
</organism>
<evidence type="ECO:0000256" key="1">
    <source>
        <dbReference type="ARBA" id="ARBA00022490"/>
    </source>
</evidence>
<evidence type="ECO:0000256" key="5">
    <source>
        <dbReference type="ARBA" id="ARBA00022691"/>
    </source>
</evidence>
<evidence type="ECO:0000256" key="4">
    <source>
        <dbReference type="ARBA" id="ARBA00022679"/>
    </source>
</evidence>
<dbReference type="Gene3D" id="1.10.8.100">
    <property type="entry name" value="Ribosomal RNA adenine dimethylase-like, domain 2"/>
    <property type="match status" value="1"/>
</dbReference>
<dbReference type="InterPro" id="IPR001737">
    <property type="entry name" value="KsgA/Erm"/>
</dbReference>
<feature type="binding site" evidence="7 8">
    <location>
        <position position="55"/>
    </location>
    <ligand>
        <name>S-adenosyl-L-methionine</name>
        <dbReference type="ChEBI" id="CHEBI:59789"/>
    </ligand>
</feature>
<dbReference type="EC" id="2.1.1.182" evidence="7"/>
<keyword evidence="11" id="KW-1185">Reference proteome</keyword>
<dbReference type="InterPro" id="IPR023165">
    <property type="entry name" value="rRNA_Ade_diMease-like_C"/>
</dbReference>
<feature type="binding site" evidence="7 8">
    <location>
        <position position="100"/>
    </location>
    <ligand>
        <name>S-adenosyl-L-methionine</name>
        <dbReference type="ChEBI" id="CHEBI:59789"/>
    </ligand>
</feature>
<dbReference type="GO" id="GO:0003723">
    <property type="term" value="F:RNA binding"/>
    <property type="evidence" value="ECO:0007669"/>
    <property type="project" value="UniProtKB-UniRule"/>
</dbReference>
<evidence type="ECO:0000256" key="2">
    <source>
        <dbReference type="ARBA" id="ARBA00022552"/>
    </source>
</evidence>
<evidence type="ECO:0000313" key="10">
    <source>
        <dbReference type="EMBL" id="KPL86672.1"/>
    </source>
</evidence>
<dbReference type="OrthoDB" id="9814755at2"/>
<protein>
    <recommendedName>
        <fullName evidence="7">Ribosomal RNA small subunit methyltransferase A</fullName>
        <ecNumber evidence="7">2.1.1.182</ecNumber>
    </recommendedName>
    <alternativeName>
        <fullName evidence="7">16S rRNA (adenine(1518)-N(6)/adenine(1519)-N(6))-dimethyltransferase</fullName>
    </alternativeName>
    <alternativeName>
        <fullName evidence="7">16S rRNA dimethyladenosine transferase</fullName>
    </alternativeName>
    <alternativeName>
        <fullName evidence="7">16S rRNA dimethylase</fullName>
    </alternativeName>
    <alternativeName>
        <fullName evidence="7">S-adenosylmethionine-6-N', N'-adenosyl(rRNA) dimethyltransferase</fullName>
    </alternativeName>
</protein>
<evidence type="ECO:0000313" key="11">
    <source>
        <dbReference type="Proteomes" id="UP000050277"/>
    </source>
</evidence>
<dbReference type="Pfam" id="PF00398">
    <property type="entry name" value="RrnaAD"/>
    <property type="match status" value="1"/>
</dbReference>
<reference evidence="10 11" key="1">
    <citation type="submission" date="2015-07" db="EMBL/GenBank/DDBJ databases">
        <title>Whole genome sequence of Herpetosiphon geysericola DSM 7119.</title>
        <authorList>
            <person name="Hemp J."/>
            <person name="Ward L.M."/>
            <person name="Pace L.A."/>
            <person name="Fischer W.W."/>
        </authorList>
    </citation>
    <scope>NUCLEOTIDE SEQUENCE [LARGE SCALE GENOMIC DNA]</scope>
    <source>
        <strain evidence="10 11">DSM 7119</strain>
    </source>
</reference>
<dbReference type="PROSITE" id="PS01131">
    <property type="entry name" value="RRNA_A_DIMETH"/>
    <property type="match status" value="1"/>
</dbReference>
<feature type="binding site" evidence="7 8">
    <location>
        <position position="30"/>
    </location>
    <ligand>
        <name>S-adenosyl-L-methionine</name>
        <dbReference type="ChEBI" id="CHEBI:59789"/>
    </ligand>
</feature>
<evidence type="ECO:0000256" key="6">
    <source>
        <dbReference type="ARBA" id="ARBA00022884"/>
    </source>
</evidence>
<dbReference type="HAMAP" id="MF_00607">
    <property type="entry name" value="16SrRNA_methyltr_A"/>
    <property type="match status" value="1"/>
</dbReference>
<comment type="catalytic activity">
    <reaction evidence="7">
        <text>adenosine(1518)/adenosine(1519) in 16S rRNA + 4 S-adenosyl-L-methionine = N(6)-dimethyladenosine(1518)/N(6)-dimethyladenosine(1519) in 16S rRNA + 4 S-adenosyl-L-homocysteine + 4 H(+)</text>
        <dbReference type="Rhea" id="RHEA:19609"/>
        <dbReference type="Rhea" id="RHEA-COMP:10232"/>
        <dbReference type="Rhea" id="RHEA-COMP:10233"/>
        <dbReference type="ChEBI" id="CHEBI:15378"/>
        <dbReference type="ChEBI" id="CHEBI:57856"/>
        <dbReference type="ChEBI" id="CHEBI:59789"/>
        <dbReference type="ChEBI" id="CHEBI:74411"/>
        <dbReference type="ChEBI" id="CHEBI:74493"/>
        <dbReference type="EC" id="2.1.1.182"/>
    </reaction>
</comment>
<dbReference type="EMBL" id="LGKP01000021">
    <property type="protein sequence ID" value="KPL86672.1"/>
    <property type="molecule type" value="Genomic_DNA"/>
</dbReference>
<dbReference type="GO" id="GO:0052908">
    <property type="term" value="F:16S rRNA (adenine(1518)-N(6)/adenine(1519)-N(6))-dimethyltransferase activity"/>
    <property type="evidence" value="ECO:0007669"/>
    <property type="project" value="UniProtKB-EC"/>
</dbReference>
<dbReference type="AlphaFoldDB" id="A0A0P6Y432"/>
<feature type="binding site" evidence="7 8">
    <location>
        <position position="28"/>
    </location>
    <ligand>
        <name>S-adenosyl-L-methionine</name>
        <dbReference type="ChEBI" id="CHEBI:59789"/>
    </ligand>
</feature>
<proteinExistence type="inferred from homology"/>
<dbReference type="InterPro" id="IPR020598">
    <property type="entry name" value="rRNA_Ade_methylase_Trfase_N"/>
</dbReference>
<feature type="binding site" evidence="7 8">
    <location>
        <position position="76"/>
    </location>
    <ligand>
        <name>S-adenosyl-L-methionine</name>
        <dbReference type="ChEBI" id="CHEBI:59789"/>
    </ligand>
</feature>
<comment type="caution">
    <text evidence="10">The sequence shown here is derived from an EMBL/GenBank/DDBJ whole genome shotgun (WGS) entry which is preliminary data.</text>
</comment>
<keyword evidence="1 7" id="KW-0963">Cytoplasm</keyword>
<gene>
    <name evidence="7" type="primary">rsmA</name>
    <name evidence="7" type="synonym">ksgA</name>
    <name evidence="10" type="ORF">SE18_11815</name>
</gene>
<dbReference type="SUPFAM" id="SSF53335">
    <property type="entry name" value="S-adenosyl-L-methionine-dependent methyltransferases"/>
    <property type="match status" value="1"/>
</dbReference>
<dbReference type="PATRIC" id="fig|70996.4.peg.4046"/>
<dbReference type="PANTHER" id="PTHR11727:SF7">
    <property type="entry name" value="DIMETHYLADENOSINE TRANSFERASE-RELATED"/>
    <property type="match status" value="1"/>
</dbReference>
<dbReference type="STRING" id="70996.SE18_11815"/>
<sequence>MNPYTDPARVRGALHSIGVRPSKSMGQNFLVDPTPLKLALEHADVNANDVVVEVGPGLGVLTWELLNAAGQVISVELDTRLAGRLRTEFADRPLTIVESDVLELAPSAMLAAAGLPADTPYKLVANIPYAITSPLLRHFLEGDSPPSLMMVLMQWEVADRITAKPGDLSILAHSVQLYATAEIVARVPAASFLPSPAVDSALVLMRRRSTNAVPTHPKALFKVIRAGFSQARKKLINSLAGGLAGQGYNKEQVLAAINAAGIDPNLRAEVLTLDQWATLTDTLGMATK</sequence>
<dbReference type="Gene3D" id="3.40.50.150">
    <property type="entry name" value="Vaccinia Virus protein VP39"/>
    <property type="match status" value="1"/>
</dbReference>
<keyword evidence="6 7" id="KW-0694">RNA-binding</keyword>
<evidence type="ECO:0000256" key="7">
    <source>
        <dbReference type="HAMAP-Rule" id="MF_00607"/>
    </source>
</evidence>
<comment type="subcellular location">
    <subcellularLocation>
        <location evidence="7">Cytoplasm</location>
    </subcellularLocation>
</comment>
<dbReference type="NCBIfam" id="TIGR00755">
    <property type="entry name" value="ksgA"/>
    <property type="match status" value="1"/>
</dbReference>
<dbReference type="RefSeq" id="WP_054534660.1">
    <property type="nucleotide sequence ID" value="NZ_LGKP01000021.1"/>
</dbReference>
<feature type="domain" description="Ribosomal RNA adenine methylase transferase N-terminal" evidence="9">
    <location>
        <begin position="35"/>
        <end position="209"/>
    </location>
</feature>
<evidence type="ECO:0000256" key="8">
    <source>
        <dbReference type="PROSITE-ProRule" id="PRU01026"/>
    </source>
</evidence>
<feature type="binding site" evidence="7 8">
    <location>
        <position position="126"/>
    </location>
    <ligand>
        <name>S-adenosyl-L-methionine</name>
        <dbReference type="ChEBI" id="CHEBI:59789"/>
    </ligand>
</feature>
<keyword evidence="3 7" id="KW-0489">Methyltransferase</keyword>
<evidence type="ECO:0000259" key="9">
    <source>
        <dbReference type="SMART" id="SM00650"/>
    </source>
</evidence>
<dbReference type="PROSITE" id="PS51689">
    <property type="entry name" value="SAM_RNA_A_N6_MT"/>
    <property type="match status" value="1"/>
</dbReference>
<dbReference type="GO" id="GO:0005829">
    <property type="term" value="C:cytosol"/>
    <property type="evidence" value="ECO:0007669"/>
    <property type="project" value="TreeGrafter"/>
</dbReference>
<name>A0A0P6Y432_9CHLR</name>
<comment type="similarity">
    <text evidence="7">Belongs to the class I-like SAM-binding methyltransferase superfamily. rRNA adenine N(6)-methyltransferase family. RsmA subfamily.</text>
</comment>
<dbReference type="InterPro" id="IPR020596">
    <property type="entry name" value="rRNA_Ade_Mease_Trfase_CS"/>
</dbReference>
<dbReference type="Proteomes" id="UP000050277">
    <property type="component" value="Unassembled WGS sequence"/>
</dbReference>
<keyword evidence="5 7" id="KW-0949">S-adenosyl-L-methionine</keyword>
<keyword evidence="2 7" id="KW-0698">rRNA processing</keyword>
<dbReference type="InterPro" id="IPR029063">
    <property type="entry name" value="SAM-dependent_MTases_sf"/>
</dbReference>
<comment type="function">
    <text evidence="7">Specifically dimethylates two adjacent adenosines (A1518 and A1519) in the loop of a conserved hairpin near the 3'-end of 16S rRNA in the 30S particle. May play a critical role in biogenesis of 30S subunits.</text>
</comment>
<accession>A0A0P6Y432</accession>